<gene>
    <name evidence="7" type="ORF">PLXY2_LOCUS5855</name>
</gene>
<evidence type="ECO:0000256" key="5">
    <source>
        <dbReference type="SAM" id="Phobius"/>
    </source>
</evidence>
<comment type="subcellular location">
    <subcellularLocation>
        <location evidence="1">Membrane</location>
        <topology evidence="1">Multi-pass membrane protein</topology>
    </subcellularLocation>
</comment>
<feature type="transmembrane region" description="Helical" evidence="5">
    <location>
        <begin position="422"/>
        <end position="443"/>
    </location>
</feature>
<sequence>MVSPFIKQSWAVAGVQLNYVAQGMMLSFPASLLPALKDPASTIKVDLQSASFLASCVGLAATLGFLGSSSLMNVLGRKLTFGAALLPAIIGWGIIFFANSVPLLIAGRLLTGVTGGATITLGAIIIGEFTDPKYRGVFLNLNTVSAGLGTMMLHIAGHYFHWRTAALISLVPLSAAFCNLLTWPESPAWLASKNRYADGEKAFYWLRGKDEDSVKEFEAVVRAQKERMAQFPETLTCSDDIVEFFKKFTRKDFLKPISIVFIGFLLLEGSGRHTFPAFAIDFIGDVSGDHSQTFLYTMCMDVITAASALMATYLVKVMKRRTLLFCSGISSVVILLSVSLYLYLVSLGVLANDKAWIPLILLVAYFVVSNLGCTSIPLGLLGEVLPLPHRGAGTAVSGIAFSFNLFLAMQATPLLMATVNTYGTFTAYALVMIFTLVIMYMILPETKNRTLQEIEDYFNHGKFLDEKPHPGDDEVKMKMLDRQP</sequence>
<dbReference type="InterPro" id="IPR020846">
    <property type="entry name" value="MFS_dom"/>
</dbReference>
<dbReference type="InterPro" id="IPR005829">
    <property type="entry name" value="Sugar_transporter_CS"/>
</dbReference>
<dbReference type="GO" id="GO:0016020">
    <property type="term" value="C:membrane"/>
    <property type="evidence" value="ECO:0007669"/>
    <property type="project" value="UniProtKB-SubCell"/>
</dbReference>
<dbReference type="SUPFAM" id="SSF103473">
    <property type="entry name" value="MFS general substrate transporter"/>
    <property type="match status" value="1"/>
</dbReference>
<dbReference type="InterPro" id="IPR036259">
    <property type="entry name" value="MFS_trans_sf"/>
</dbReference>
<feature type="transmembrane region" description="Helical" evidence="5">
    <location>
        <begin position="137"/>
        <end position="156"/>
    </location>
</feature>
<feature type="transmembrane region" description="Helical" evidence="5">
    <location>
        <begin position="47"/>
        <end position="67"/>
    </location>
</feature>
<feature type="domain" description="Major facilitator superfamily (MFS) profile" evidence="6">
    <location>
        <begin position="11"/>
        <end position="447"/>
    </location>
</feature>
<dbReference type="PANTHER" id="PTHR48021">
    <property type="match status" value="1"/>
</dbReference>
<feature type="transmembrane region" description="Helical" evidence="5">
    <location>
        <begin position="293"/>
        <end position="315"/>
    </location>
</feature>
<dbReference type="Gene3D" id="1.20.1250.20">
    <property type="entry name" value="MFS general substrate transporter like domains"/>
    <property type="match status" value="1"/>
</dbReference>
<dbReference type="PROSITE" id="PS00217">
    <property type="entry name" value="SUGAR_TRANSPORT_2"/>
    <property type="match status" value="1"/>
</dbReference>
<evidence type="ECO:0000313" key="8">
    <source>
        <dbReference type="Proteomes" id="UP000653454"/>
    </source>
</evidence>
<dbReference type="AlphaFoldDB" id="A0A8S4EJF0"/>
<dbReference type="Proteomes" id="UP000653454">
    <property type="component" value="Unassembled WGS sequence"/>
</dbReference>
<dbReference type="Pfam" id="PF00083">
    <property type="entry name" value="Sugar_tr"/>
    <property type="match status" value="1"/>
</dbReference>
<evidence type="ECO:0000256" key="3">
    <source>
        <dbReference type="ARBA" id="ARBA00022989"/>
    </source>
</evidence>
<dbReference type="InterPro" id="IPR005828">
    <property type="entry name" value="MFS_sugar_transport-like"/>
</dbReference>
<dbReference type="InterPro" id="IPR050549">
    <property type="entry name" value="MFS_Trehalose_Transporter"/>
</dbReference>
<evidence type="ECO:0000259" key="6">
    <source>
        <dbReference type="PROSITE" id="PS50850"/>
    </source>
</evidence>
<protein>
    <submittedName>
        <fullName evidence="7">(diamondback moth) hypothetical protein</fullName>
    </submittedName>
</protein>
<evidence type="ECO:0000313" key="7">
    <source>
        <dbReference type="EMBL" id="CAG9115765.1"/>
    </source>
</evidence>
<feature type="transmembrane region" description="Helical" evidence="5">
    <location>
        <begin position="104"/>
        <end position="125"/>
    </location>
</feature>
<dbReference type="GO" id="GO:0022857">
    <property type="term" value="F:transmembrane transporter activity"/>
    <property type="evidence" value="ECO:0007669"/>
    <property type="project" value="InterPro"/>
</dbReference>
<comment type="caution">
    <text evidence="7">The sequence shown here is derived from an EMBL/GenBank/DDBJ whole genome shotgun (WGS) entry which is preliminary data.</text>
</comment>
<keyword evidence="8" id="KW-1185">Reference proteome</keyword>
<reference evidence="7" key="1">
    <citation type="submission" date="2020-11" db="EMBL/GenBank/DDBJ databases">
        <authorList>
            <person name="Whiteford S."/>
        </authorList>
    </citation>
    <scope>NUCLEOTIDE SEQUENCE</scope>
</reference>
<name>A0A8S4EJF0_PLUXY</name>
<feature type="transmembrane region" description="Helical" evidence="5">
    <location>
        <begin position="253"/>
        <end position="273"/>
    </location>
</feature>
<organism evidence="7 8">
    <name type="scientific">Plutella xylostella</name>
    <name type="common">Diamondback moth</name>
    <name type="synonym">Plutella maculipennis</name>
    <dbReference type="NCBI Taxonomy" id="51655"/>
    <lineage>
        <taxon>Eukaryota</taxon>
        <taxon>Metazoa</taxon>
        <taxon>Ecdysozoa</taxon>
        <taxon>Arthropoda</taxon>
        <taxon>Hexapoda</taxon>
        <taxon>Insecta</taxon>
        <taxon>Pterygota</taxon>
        <taxon>Neoptera</taxon>
        <taxon>Endopterygota</taxon>
        <taxon>Lepidoptera</taxon>
        <taxon>Glossata</taxon>
        <taxon>Ditrysia</taxon>
        <taxon>Yponomeutoidea</taxon>
        <taxon>Plutellidae</taxon>
        <taxon>Plutella</taxon>
    </lineage>
</organism>
<keyword evidence="4 5" id="KW-0472">Membrane</keyword>
<feature type="transmembrane region" description="Helical" evidence="5">
    <location>
        <begin position="322"/>
        <end position="344"/>
    </location>
</feature>
<accession>A0A8S4EJF0</accession>
<proteinExistence type="predicted"/>
<feature type="transmembrane region" description="Helical" evidence="5">
    <location>
        <begin position="79"/>
        <end position="98"/>
    </location>
</feature>
<evidence type="ECO:0000256" key="2">
    <source>
        <dbReference type="ARBA" id="ARBA00022692"/>
    </source>
</evidence>
<evidence type="ECO:0000256" key="1">
    <source>
        <dbReference type="ARBA" id="ARBA00004141"/>
    </source>
</evidence>
<dbReference type="EMBL" id="CAJHNJ030000017">
    <property type="protein sequence ID" value="CAG9115765.1"/>
    <property type="molecule type" value="Genomic_DNA"/>
</dbReference>
<keyword evidence="3 5" id="KW-1133">Transmembrane helix</keyword>
<feature type="transmembrane region" description="Helical" evidence="5">
    <location>
        <begin position="393"/>
        <end position="416"/>
    </location>
</feature>
<keyword evidence="2 5" id="KW-0812">Transmembrane</keyword>
<feature type="transmembrane region" description="Helical" evidence="5">
    <location>
        <begin position="162"/>
        <end position="183"/>
    </location>
</feature>
<dbReference type="PANTHER" id="PTHR48021:SF68">
    <property type="entry name" value="MAJOR FACILITATOR SUPERFAMILY (MFS) PROFILE DOMAIN-CONTAINING PROTEIN"/>
    <property type="match status" value="1"/>
</dbReference>
<evidence type="ECO:0000256" key="4">
    <source>
        <dbReference type="ARBA" id="ARBA00023136"/>
    </source>
</evidence>
<dbReference type="PROSITE" id="PS50850">
    <property type="entry name" value="MFS"/>
    <property type="match status" value="1"/>
</dbReference>
<feature type="transmembrane region" description="Helical" evidence="5">
    <location>
        <begin position="356"/>
        <end position="381"/>
    </location>
</feature>